<dbReference type="AlphaFoldDB" id="A0AAV6UNA7"/>
<dbReference type="SMART" id="SM00692">
    <property type="entry name" value="DM3"/>
    <property type="match status" value="1"/>
</dbReference>
<dbReference type="InterPro" id="IPR006612">
    <property type="entry name" value="THAP_Znf"/>
</dbReference>
<keyword evidence="1" id="KW-0479">Metal-binding</keyword>
<evidence type="ECO:0000313" key="8">
    <source>
        <dbReference type="Proteomes" id="UP000827092"/>
    </source>
</evidence>
<dbReference type="Gene3D" id="6.20.210.20">
    <property type="entry name" value="THAP domain"/>
    <property type="match status" value="1"/>
</dbReference>
<gene>
    <name evidence="7" type="ORF">JTE90_025886</name>
</gene>
<evidence type="ECO:0000256" key="4">
    <source>
        <dbReference type="ARBA" id="ARBA00023125"/>
    </source>
</evidence>
<organism evidence="7 8">
    <name type="scientific">Oedothorax gibbosus</name>
    <dbReference type="NCBI Taxonomy" id="931172"/>
    <lineage>
        <taxon>Eukaryota</taxon>
        <taxon>Metazoa</taxon>
        <taxon>Ecdysozoa</taxon>
        <taxon>Arthropoda</taxon>
        <taxon>Chelicerata</taxon>
        <taxon>Arachnida</taxon>
        <taxon>Araneae</taxon>
        <taxon>Araneomorphae</taxon>
        <taxon>Entelegynae</taxon>
        <taxon>Araneoidea</taxon>
        <taxon>Linyphiidae</taxon>
        <taxon>Erigoninae</taxon>
        <taxon>Oedothorax</taxon>
    </lineage>
</organism>
<evidence type="ECO:0000256" key="2">
    <source>
        <dbReference type="ARBA" id="ARBA00022771"/>
    </source>
</evidence>
<keyword evidence="2 5" id="KW-0863">Zinc-finger</keyword>
<keyword evidence="8" id="KW-1185">Reference proteome</keyword>
<feature type="domain" description="THAP-type" evidence="6">
    <location>
        <begin position="1"/>
        <end position="80"/>
    </location>
</feature>
<sequence>MGICFVPGCNHAANGTKRNCKYFFRFPTGEMLRKKWINNIRSDREPSEYSLVCSCHFKDEDRTNGPTIFIRTPGALQSINRPSTSGKRTACGQSTQTHTVAQYGRAIKPKHPSIRTKVDKSTQTEPSLHLQLCETTDKLERMHARIQTTDKFIKLACTGGIEYEDNDLETDMAEYASTVYQFKVSLQHIKPQIWRRFQVPADFSFKELHLAIQCVMGWQNYHLYMFRMGTKRIDIGNKFFPYIIDQDICVGNERDGDNIISASDTKLPRFFKKEKSRCVYEYDFGKSWMHDVVLERILPRKEEDILPRCLNGKRNCPPEDGIYSSDSEDDDDKTRAWKKKRRDPEFFDLNAVKFNFKNIDNDF</sequence>
<dbReference type="SMART" id="SM00980">
    <property type="entry name" value="THAP"/>
    <property type="match status" value="1"/>
</dbReference>
<dbReference type="GO" id="GO:0003677">
    <property type="term" value="F:DNA binding"/>
    <property type="evidence" value="ECO:0007669"/>
    <property type="project" value="UniProtKB-UniRule"/>
</dbReference>
<comment type="caution">
    <text evidence="7">The sequence shown here is derived from an EMBL/GenBank/DDBJ whole genome shotgun (WGS) entry which is preliminary data.</text>
</comment>
<evidence type="ECO:0000256" key="5">
    <source>
        <dbReference type="PROSITE-ProRule" id="PRU00309"/>
    </source>
</evidence>
<keyword evidence="3" id="KW-0862">Zinc</keyword>
<dbReference type="PANTHER" id="PTHR41878:SF1">
    <property type="entry name" value="TNPR PROTEIN"/>
    <property type="match status" value="1"/>
</dbReference>
<dbReference type="EMBL" id="JAFNEN010000343">
    <property type="protein sequence ID" value="KAG8185214.1"/>
    <property type="molecule type" value="Genomic_DNA"/>
</dbReference>
<evidence type="ECO:0000256" key="1">
    <source>
        <dbReference type="ARBA" id="ARBA00022723"/>
    </source>
</evidence>
<dbReference type="PANTHER" id="PTHR41878">
    <property type="entry name" value="LEXA REPRESSOR-RELATED"/>
    <property type="match status" value="1"/>
</dbReference>
<dbReference type="Proteomes" id="UP000827092">
    <property type="component" value="Unassembled WGS sequence"/>
</dbReference>
<evidence type="ECO:0000313" key="7">
    <source>
        <dbReference type="EMBL" id="KAG8185214.1"/>
    </source>
</evidence>
<keyword evidence="4 5" id="KW-0238">DNA-binding</keyword>
<dbReference type="InterPro" id="IPR012912">
    <property type="entry name" value="Plasmid_pRiA4b_Orf3-like"/>
</dbReference>
<name>A0AAV6UNA7_9ARAC</name>
<proteinExistence type="predicted"/>
<accession>A0AAV6UNA7</accession>
<dbReference type="Pfam" id="PF07929">
    <property type="entry name" value="PRiA4_ORF3"/>
    <property type="match status" value="1"/>
</dbReference>
<dbReference type="InterPro" id="IPR038441">
    <property type="entry name" value="THAP_Znf_sf"/>
</dbReference>
<dbReference type="Gene3D" id="3.10.290.30">
    <property type="entry name" value="MM3350-like"/>
    <property type="match status" value="1"/>
</dbReference>
<dbReference type="PROSITE" id="PS50950">
    <property type="entry name" value="ZF_THAP"/>
    <property type="match status" value="1"/>
</dbReference>
<dbReference type="SUPFAM" id="SSF159941">
    <property type="entry name" value="MM3350-like"/>
    <property type="match status" value="1"/>
</dbReference>
<evidence type="ECO:0000259" key="6">
    <source>
        <dbReference type="PROSITE" id="PS50950"/>
    </source>
</evidence>
<dbReference type="Pfam" id="PF05485">
    <property type="entry name" value="THAP"/>
    <property type="match status" value="1"/>
</dbReference>
<reference evidence="7 8" key="1">
    <citation type="journal article" date="2022" name="Nat. Ecol. Evol.">
        <title>A masculinizing supergene underlies an exaggerated male reproductive morph in a spider.</title>
        <authorList>
            <person name="Hendrickx F."/>
            <person name="De Corte Z."/>
            <person name="Sonet G."/>
            <person name="Van Belleghem S.M."/>
            <person name="Kostlbacher S."/>
            <person name="Vangestel C."/>
        </authorList>
    </citation>
    <scope>NUCLEOTIDE SEQUENCE [LARGE SCALE GENOMIC DNA]</scope>
    <source>
        <strain evidence="7">W744_W776</strain>
    </source>
</reference>
<dbReference type="InterPro" id="IPR024047">
    <property type="entry name" value="MM3350-like_sf"/>
</dbReference>
<dbReference type="GO" id="GO:0008270">
    <property type="term" value="F:zinc ion binding"/>
    <property type="evidence" value="ECO:0007669"/>
    <property type="project" value="UniProtKB-KW"/>
</dbReference>
<evidence type="ECO:0000256" key="3">
    <source>
        <dbReference type="ARBA" id="ARBA00022833"/>
    </source>
</evidence>
<dbReference type="SUPFAM" id="SSF57716">
    <property type="entry name" value="Glucocorticoid receptor-like (DNA-binding domain)"/>
    <property type="match status" value="1"/>
</dbReference>
<protein>
    <recommendedName>
        <fullName evidence="6">THAP-type domain-containing protein</fullName>
    </recommendedName>
</protein>